<dbReference type="PRINTS" id="PR00081">
    <property type="entry name" value="GDHRDH"/>
</dbReference>
<name>A0A917XQN1_9ACTN</name>
<gene>
    <name evidence="5" type="ORF">GCM10011578_098800</name>
</gene>
<dbReference type="InterPro" id="IPR036291">
    <property type="entry name" value="NAD(P)-bd_dom_sf"/>
</dbReference>
<comment type="caution">
    <text evidence="5">The sequence shown here is derived from an EMBL/GenBank/DDBJ whole genome shotgun (WGS) entry which is preliminary data.</text>
</comment>
<dbReference type="RefSeq" id="WP_229713953.1">
    <property type="nucleotide sequence ID" value="NZ_BMML01000052.1"/>
</dbReference>
<dbReference type="InterPro" id="IPR057326">
    <property type="entry name" value="KR_dom"/>
</dbReference>
<dbReference type="SUPFAM" id="SSF51735">
    <property type="entry name" value="NAD(P)-binding Rossmann-fold domains"/>
    <property type="match status" value="1"/>
</dbReference>
<comment type="similarity">
    <text evidence="1 3">Belongs to the short-chain dehydrogenases/reductases (SDR) family.</text>
</comment>
<accession>A0A917XQN1</accession>
<dbReference type="PANTHER" id="PTHR43976:SF16">
    <property type="entry name" value="SHORT-CHAIN DEHYDROGENASE_REDUCTASE FAMILY PROTEIN"/>
    <property type="match status" value="1"/>
</dbReference>
<proteinExistence type="inferred from homology"/>
<dbReference type="InterPro" id="IPR020904">
    <property type="entry name" value="Sc_DH/Rdtase_CS"/>
</dbReference>
<dbReference type="Pfam" id="PF00106">
    <property type="entry name" value="adh_short"/>
    <property type="match status" value="1"/>
</dbReference>
<dbReference type="PANTHER" id="PTHR43976">
    <property type="entry name" value="SHORT CHAIN DEHYDROGENASE"/>
    <property type="match status" value="1"/>
</dbReference>
<dbReference type="InterPro" id="IPR051911">
    <property type="entry name" value="SDR_oxidoreductase"/>
</dbReference>
<dbReference type="PROSITE" id="PS00061">
    <property type="entry name" value="ADH_SHORT"/>
    <property type="match status" value="1"/>
</dbReference>
<feature type="domain" description="Ketoreductase" evidence="4">
    <location>
        <begin position="3"/>
        <end position="179"/>
    </location>
</feature>
<dbReference type="SMART" id="SM00822">
    <property type="entry name" value="PKS_KR"/>
    <property type="match status" value="1"/>
</dbReference>
<sequence>MSKVWFVTGSSRGLGRAFVEAALGRGDRVAATARDPKSLGDLVERYGDAVLPLPLDVTDTAAVTAAVSAAHRHFGRLDVVVNNAGYGLFGMIEELTEEQLRGQMETNFFGAFWVTQAVLPLLREQGSGHIVQISSVNGITAFPFVGGYNASKWALEGFSESLSQEVQGTGIKITLVEPGSFDTDWADSSAVQAAPHPAYAEFHKAIQAMRDARQPADPVAAGRALLQIVDAENPPLRVLLGSQPVDIVRGLYAQRLQTWAEWEDLSRAAQG</sequence>
<protein>
    <submittedName>
        <fullName evidence="5">Short-chain dehydrogenase/reductase</fullName>
    </submittedName>
</protein>
<keyword evidence="2" id="KW-0560">Oxidoreductase</keyword>
<evidence type="ECO:0000256" key="1">
    <source>
        <dbReference type="ARBA" id="ARBA00006484"/>
    </source>
</evidence>
<reference evidence="5" key="1">
    <citation type="journal article" date="2014" name="Int. J. Syst. Evol. Microbiol.">
        <title>Complete genome sequence of Corynebacterium casei LMG S-19264T (=DSM 44701T), isolated from a smear-ripened cheese.</title>
        <authorList>
            <consortium name="US DOE Joint Genome Institute (JGI-PGF)"/>
            <person name="Walter F."/>
            <person name="Albersmeier A."/>
            <person name="Kalinowski J."/>
            <person name="Ruckert C."/>
        </authorList>
    </citation>
    <scope>NUCLEOTIDE SEQUENCE</scope>
    <source>
        <strain evidence="5">CGMCC 4.7110</strain>
    </source>
</reference>
<keyword evidence="6" id="KW-1185">Reference proteome</keyword>
<evidence type="ECO:0000256" key="3">
    <source>
        <dbReference type="RuleBase" id="RU000363"/>
    </source>
</evidence>
<organism evidence="5 6">
    <name type="scientific">Streptomyces fuscichromogenes</name>
    <dbReference type="NCBI Taxonomy" id="1324013"/>
    <lineage>
        <taxon>Bacteria</taxon>
        <taxon>Bacillati</taxon>
        <taxon>Actinomycetota</taxon>
        <taxon>Actinomycetes</taxon>
        <taxon>Kitasatosporales</taxon>
        <taxon>Streptomycetaceae</taxon>
        <taxon>Streptomyces</taxon>
    </lineage>
</organism>
<evidence type="ECO:0000256" key="2">
    <source>
        <dbReference type="ARBA" id="ARBA00023002"/>
    </source>
</evidence>
<dbReference type="AlphaFoldDB" id="A0A917XQN1"/>
<evidence type="ECO:0000313" key="6">
    <source>
        <dbReference type="Proteomes" id="UP000653411"/>
    </source>
</evidence>
<dbReference type="EMBL" id="BMML01000052">
    <property type="protein sequence ID" value="GGN46164.1"/>
    <property type="molecule type" value="Genomic_DNA"/>
</dbReference>
<dbReference type="CDD" id="cd05374">
    <property type="entry name" value="17beta-HSD-like_SDR_c"/>
    <property type="match status" value="1"/>
</dbReference>
<reference evidence="5" key="2">
    <citation type="submission" date="2020-09" db="EMBL/GenBank/DDBJ databases">
        <authorList>
            <person name="Sun Q."/>
            <person name="Zhou Y."/>
        </authorList>
    </citation>
    <scope>NUCLEOTIDE SEQUENCE</scope>
    <source>
        <strain evidence="5">CGMCC 4.7110</strain>
    </source>
</reference>
<dbReference type="NCBIfam" id="NF006114">
    <property type="entry name" value="PRK08263.1"/>
    <property type="match status" value="1"/>
</dbReference>
<dbReference type="InterPro" id="IPR002347">
    <property type="entry name" value="SDR_fam"/>
</dbReference>
<dbReference type="Gene3D" id="3.40.50.720">
    <property type="entry name" value="NAD(P)-binding Rossmann-like Domain"/>
    <property type="match status" value="1"/>
</dbReference>
<dbReference type="PRINTS" id="PR00080">
    <property type="entry name" value="SDRFAMILY"/>
</dbReference>
<dbReference type="GO" id="GO:0016491">
    <property type="term" value="F:oxidoreductase activity"/>
    <property type="evidence" value="ECO:0007669"/>
    <property type="project" value="UniProtKB-KW"/>
</dbReference>
<evidence type="ECO:0000259" key="4">
    <source>
        <dbReference type="SMART" id="SM00822"/>
    </source>
</evidence>
<evidence type="ECO:0000313" key="5">
    <source>
        <dbReference type="EMBL" id="GGN46164.1"/>
    </source>
</evidence>
<dbReference type="Proteomes" id="UP000653411">
    <property type="component" value="Unassembled WGS sequence"/>
</dbReference>